<feature type="domain" description="MATH" evidence="4">
    <location>
        <begin position="27"/>
        <end position="165"/>
    </location>
</feature>
<dbReference type="CDD" id="cd00121">
    <property type="entry name" value="MATH"/>
    <property type="match status" value="1"/>
</dbReference>
<dbReference type="Gene3D" id="2.60.210.10">
    <property type="entry name" value="Apoptosis, Tumor Necrosis Factor Receptor Associated Protein 2, Chain A"/>
    <property type="match status" value="1"/>
</dbReference>
<organism evidence="5 6">
    <name type="scientific">Eragrostis curvula</name>
    <name type="common">weeping love grass</name>
    <dbReference type="NCBI Taxonomy" id="38414"/>
    <lineage>
        <taxon>Eukaryota</taxon>
        <taxon>Viridiplantae</taxon>
        <taxon>Streptophyta</taxon>
        <taxon>Embryophyta</taxon>
        <taxon>Tracheophyta</taxon>
        <taxon>Spermatophyta</taxon>
        <taxon>Magnoliopsida</taxon>
        <taxon>Liliopsida</taxon>
        <taxon>Poales</taxon>
        <taxon>Poaceae</taxon>
        <taxon>PACMAD clade</taxon>
        <taxon>Chloridoideae</taxon>
        <taxon>Eragrostideae</taxon>
        <taxon>Eragrostidinae</taxon>
        <taxon>Eragrostis</taxon>
    </lineage>
</organism>
<feature type="domain" description="BTB" evidence="3">
    <location>
        <begin position="200"/>
        <end position="270"/>
    </location>
</feature>
<dbReference type="PROSITE" id="PS50144">
    <property type="entry name" value="MATH"/>
    <property type="match status" value="1"/>
</dbReference>
<protein>
    <recommendedName>
        <fullName evidence="7">BTB domain-containing protein</fullName>
    </recommendedName>
</protein>
<dbReference type="AlphaFoldDB" id="A0A5J9UUB3"/>
<evidence type="ECO:0000256" key="1">
    <source>
        <dbReference type="ARBA" id="ARBA00004906"/>
    </source>
</evidence>
<dbReference type="Gramene" id="TVU27125">
    <property type="protein sequence ID" value="TVU27125"/>
    <property type="gene ID" value="EJB05_29705"/>
</dbReference>
<name>A0A5J9UUB3_9POAL</name>
<dbReference type="InterPro" id="IPR056423">
    <property type="entry name" value="BACK_BPM_SPOP"/>
</dbReference>
<dbReference type="InterPro" id="IPR011333">
    <property type="entry name" value="SKP1/BTB/POZ_sf"/>
</dbReference>
<sequence>MAAATSLPSATRRFAHSASAIVTRDVTGSHKLTIDGYAQSRKIPKSWRETSQTFEVAGYTWQIRYFPHGYRSWLGLGDDYVSLYLELVHGDHLKHMDPLRFSFALLDQAGNPVPKYTRSKDCLFREKDRDFENARLAGFPDFIRHKDLDESGCLKDDSFTVKCEISVIRDWPKSTRPIVTVPPSDLHKHLNKLLWEKHGTDVTLDVAGETFHAHMWLLAARSPVFKAAIANMTQDKKSSSICSMKIDGIEPKVFKAMLHFMYTDSLPDDMLRLEQQSTALVHNLIAAAQRYELERLKLMCEEALCKRIEVGTVAAILAVAEQHRCHALKAACIEFIGRPGNLKAVMETQGFDKIKAYCPAVMTELVMKQLV</sequence>
<comment type="similarity">
    <text evidence="2">Belongs to the Tdpoz family.</text>
</comment>
<dbReference type="InterPro" id="IPR045005">
    <property type="entry name" value="BPM1-6"/>
</dbReference>
<keyword evidence="6" id="KW-1185">Reference proteome</keyword>
<dbReference type="SMART" id="SM00225">
    <property type="entry name" value="BTB"/>
    <property type="match status" value="1"/>
</dbReference>
<dbReference type="InterPro" id="IPR008974">
    <property type="entry name" value="TRAF-like"/>
</dbReference>
<dbReference type="Pfam" id="PF00651">
    <property type="entry name" value="BTB"/>
    <property type="match status" value="1"/>
</dbReference>
<dbReference type="OrthoDB" id="655830at2759"/>
<evidence type="ECO:0008006" key="7">
    <source>
        <dbReference type="Google" id="ProtNLM"/>
    </source>
</evidence>
<dbReference type="InterPro" id="IPR000210">
    <property type="entry name" value="BTB/POZ_dom"/>
</dbReference>
<dbReference type="InterPro" id="IPR002083">
    <property type="entry name" value="MATH/TRAF_dom"/>
</dbReference>
<reference evidence="5 6" key="1">
    <citation type="journal article" date="2019" name="Sci. Rep.">
        <title>A high-quality genome of Eragrostis curvula grass provides insights into Poaceae evolution and supports new strategies to enhance forage quality.</title>
        <authorList>
            <person name="Carballo J."/>
            <person name="Santos B.A.C.M."/>
            <person name="Zappacosta D."/>
            <person name="Garbus I."/>
            <person name="Selva J.P."/>
            <person name="Gallo C.A."/>
            <person name="Diaz A."/>
            <person name="Albertini E."/>
            <person name="Caccamo M."/>
            <person name="Echenique V."/>
        </authorList>
    </citation>
    <scope>NUCLEOTIDE SEQUENCE [LARGE SCALE GENOMIC DNA]</scope>
    <source>
        <strain evidence="6">cv. Victoria</strain>
        <tissue evidence="5">Leaf</tissue>
    </source>
</reference>
<evidence type="ECO:0000256" key="2">
    <source>
        <dbReference type="ARBA" id="ARBA00010846"/>
    </source>
</evidence>
<dbReference type="Pfam" id="PF22486">
    <property type="entry name" value="MATH_2"/>
    <property type="match status" value="1"/>
</dbReference>
<dbReference type="EMBL" id="RWGY01000013">
    <property type="protein sequence ID" value="TVU27125.1"/>
    <property type="molecule type" value="Genomic_DNA"/>
</dbReference>
<comment type="pathway">
    <text evidence="1">Protein modification; protein ubiquitination.</text>
</comment>
<dbReference type="PANTHER" id="PTHR26379">
    <property type="entry name" value="BTB/POZ AND MATH DOMAIN-CONTAINING PROTEIN 1"/>
    <property type="match status" value="1"/>
</dbReference>
<dbReference type="Gene3D" id="6.10.250.3030">
    <property type="match status" value="1"/>
</dbReference>
<proteinExistence type="inferred from homology"/>
<evidence type="ECO:0000313" key="5">
    <source>
        <dbReference type="EMBL" id="TVU27125.1"/>
    </source>
</evidence>
<evidence type="ECO:0000313" key="6">
    <source>
        <dbReference type="Proteomes" id="UP000324897"/>
    </source>
</evidence>
<dbReference type="Pfam" id="PF24570">
    <property type="entry name" value="BACK_BPM_SPOP"/>
    <property type="match status" value="1"/>
</dbReference>
<comment type="caution">
    <text evidence="5">The sequence shown here is derived from an EMBL/GenBank/DDBJ whole genome shotgun (WGS) entry which is preliminary data.</text>
</comment>
<gene>
    <name evidence="5" type="ORF">EJB05_29705</name>
</gene>
<dbReference type="SUPFAM" id="SSF54695">
    <property type="entry name" value="POZ domain"/>
    <property type="match status" value="1"/>
</dbReference>
<dbReference type="PROSITE" id="PS50097">
    <property type="entry name" value="BTB"/>
    <property type="match status" value="1"/>
</dbReference>
<evidence type="ECO:0000259" key="4">
    <source>
        <dbReference type="PROSITE" id="PS50144"/>
    </source>
</evidence>
<feature type="non-terminal residue" evidence="5">
    <location>
        <position position="1"/>
    </location>
</feature>
<dbReference type="SUPFAM" id="SSF49599">
    <property type="entry name" value="TRAF domain-like"/>
    <property type="match status" value="1"/>
</dbReference>
<dbReference type="PANTHER" id="PTHR26379:SF355">
    <property type="entry name" value="BTB DOMAIN-CONTAINING PROTEIN"/>
    <property type="match status" value="1"/>
</dbReference>
<dbReference type="GO" id="GO:0016567">
    <property type="term" value="P:protein ubiquitination"/>
    <property type="evidence" value="ECO:0007669"/>
    <property type="project" value="InterPro"/>
</dbReference>
<accession>A0A5J9UUB3</accession>
<dbReference type="Proteomes" id="UP000324897">
    <property type="component" value="Chromosome 2"/>
</dbReference>
<evidence type="ECO:0000259" key="3">
    <source>
        <dbReference type="PROSITE" id="PS50097"/>
    </source>
</evidence>
<dbReference type="Gene3D" id="3.30.710.10">
    <property type="entry name" value="Potassium Channel Kv1.1, Chain A"/>
    <property type="match status" value="1"/>
</dbReference>